<dbReference type="EMBL" id="JACRWC010000036">
    <property type="protein sequence ID" value="MBC5998825.1"/>
    <property type="molecule type" value="Genomic_DNA"/>
</dbReference>
<organism evidence="1 2">
    <name type="scientific">Lentihominibacter faecis</name>
    <dbReference type="NCBI Taxonomy" id="2764712"/>
    <lineage>
        <taxon>Bacteria</taxon>
        <taxon>Bacillati</taxon>
        <taxon>Bacillota</taxon>
        <taxon>Clostridia</taxon>
        <taxon>Peptostreptococcales</taxon>
        <taxon>Anaerovoracaceae</taxon>
        <taxon>Lentihominibacter</taxon>
    </lineage>
</organism>
<accession>A0A923SQX3</accession>
<evidence type="ECO:0000313" key="1">
    <source>
        <dbReference type="EMBL" id="MBC5998825.1"/>
    </source>
</evidence>
<protein>
    <submittedName>
        <fullName evidence="1">Uncharacterized protein</fullName>
    </submittedName>
</protein>
<dbReference type="Proteomes" id="UP000644115">
    <property type="component" value="Unassembled WGS sequence"/>
</dbReference>
<sequence>MIIGMPISTFLAILIWPFVYITAAIIDYCVMAKQDAQVDDSEFEDHLVADAGKEATKE</sequence>
<name>A0A923SQX3_9FIRM</name>
<comment type="caution">
    <text evidence="1">The sequence shown here is derived from an EMBL/GenBank/DDBJ whole genome shotgun (WGS) entry which is preliminary data.</text>
</comment>
<proteinExistence type="predicted"/>
<dbReference type="RefSeq" id="WP_249286344.1">
    <property type="nucleotide sequence ID" value="NZ_JACRWC010000036.1"/>
</dbReference>
<dbReference type="AlphaFoldDB" id="A0A923SQX3"/>
<gene>
    <name evidence="1" type="ORF">H8876_02240</name>
</gene>
<reference evidence="1" key="1">
    <citation type="submission" date="2020-08" db="EMBL/GenBank/DDBJ databases">
        <authorList>
            <person name="Liu C."/>
            <person name="Sun Q."/>
        </authorList>
    </citation>
    <scope>NUCLEOTIDE SEQUENCE</scope>
    <source>
        <strain evidence="1">BX16</strain>
    </source>
</reference>
<evidence type="ECO:0000313" key="2">
    <source>
        <dbReference type="Proteomes" id="UP000644115"/>
    </source>
</evidence>
<keyword evidence="2" id="KW-1185">Reference proteome</keyword>